<evidence type="ECO:0000313" key="10">
    <source>
        <dbReference type="Proteomes" id="UP000216101"/>
    </source>
</evidence>
<comment type="caution">
    <text evidence="9">The sequence shown here is derived from an EMBL/GenBank/DDBJ whole genome shotgun (WGS) entry which is preliminary data.</text>
</comment>
<evidence type="ECO:0000256" key="6">
    <source>
        <dbReference type="ARBA" id="ARBA00022989"/>
    </source>
</evidence>
<feature type="transmembrane region" description="Helical" evidence="8">
    <location>
        <begin position="108"/>
        <end position="126"/>
    </location>
</feature>
<feature type="transmembrane region" description="Helical" evidence="8">
    <location>
        <begin position="71"/>
        <end position="96"/>
    </location>
</feature>
<name>A0A266Q9K3_9GAMM</name>
<feature type="transmembrane region" description="Helical" evidence="8">
    <location>
        <begin position="175"/>
        <end position="197"/>
    </location>
</feature>
<dbReference type="Pfam" id="PF03547">
    <property type="entry name" value="Mem_trans"/>
    <property type="match status" value="1"/>
</dbReference>
<keyword evidence="6 8" id="KW-1133">Transmembrane helix</keyword>
<organism evidence="9 10">
    <name type="scientific">Cellvibrio mixtus</name>
    <dbReference type="NCBI Taxonomy" id="39650"/>
    <lineage>
        <taxon>Bacteria</taxon>
        <taxon>Pseudomonadati</taxon>
        <taxon>Pseudomonadota</taxon>
        <taxon>Gammaproteobacteria</taxon>
        <taxon>Cellvibrionales</taxon>
        <taxon>Cellvibrionaceae</taxon>
        <taxon>Cellvibrio</taxon>
    </lineage>
</organism>
<keyword evidence="4" id="KW-1003">Cell membrane</keyword>
<gene>
    <name evidence="9" type="ORF">CBP51_04520</name>
</gene>
<feature type="transmembrane region" description="Helical" evidence="8">
    <location>
        <begin position="262"/>
        <end position="280"/>
    </location>
</feature>
<protein>
    <submittedName>
        <fullName evidence="9">Transporter</fullName>
    </submittedName>
</protein>
<dbReference type="AlphaFoldDB" id="A0A266Q9K3"/>
<evidence type="ECO:0000256" key="2">
    <source>
        <dbReference type="ARBA" id="ARBA00010145"/>
    </source>
</evidence>
<evidence type="ECO:0000256" key="7">
    <source>
        <dbReference type="ARBA" id="ARBA00023136"/>
    </source>
</evidence>
<dbReference type="Proteomes" id="UP000216101">
    <property type="component" value="Unassembled WGS sequence"/>
</dbReference>
<feature type="transmembrane region" description="Helical" evidence="8">
    <location>
        <begin position="39"/>
        <end position="59"/>
    </location>
</feature>
<evidence type="ECO:0000256" key="8">
    <source>
        <dbReference type="SAM" id="Phobius"/>
    </source>
</evidence>
<dbReference type="InterPro" id="IPR004776">
    <property type="entry name" value="Mem_transp_PIN-like"/>
</dbReference>
<dbReference type="EMBL" id="NHNI01000001">
    <property type="protein sequence ID" value="OZY86296.1"/>
    <property type="molecule type" value="Genomic_DNA"/>
</dbReference>
<dbReference type="Gene3D" id="1.20.1530.20">
    <property type="match status" value="1"/>
</dbReference>
<accession>A0A266Q9K3</accession>
<feature type="transmembrane region" description="Helical" evidence="8">
    <location>
        <begin position="6"/>
        <end position="27"/>
    </location>
</feature>
<evidence type="ECO:0000256" key="1">
    <source>
        <dbReference type="ARBA" id="ARBA00004651"/>
    </source>
</evidence>
<proteinExistence type="inferred from homology"/>
<dbReference type="RefSeq" id="WP_078043635.1">
    <property type="nucleotide sequence ID" value="NZ_NHNI01000001.1"/>
</dbReference>
<reference evidence="10" key="1">
    <citation type="submission" date="2017-05" db="EMBL/GenBank/DDBJ databases">
        <authorList>
            <person name="Barney B.M."/>
        </authorList>
    </citation>
    <scope>NUCLEOTIDE SEQUENCE [LARGE SCALE GENOMIC DNA]</scope>
    <source>
        <strain evidence="10">PSBB022</strain>
    </source>
</reference>
<sequence length="318" mass="33569">MLTNALTTFSFAFGITAPIFVVLFLGMLLKKRGMIDDGFIKSASGLVYTIGLPIMLFTTSASADFSHMADVGVLIAFGVMTLLVFAGSLLTAHWFTQEPRDHGVIIQGAFRGNLVILGLAFCANAYGERGLATAALPVAMTVVLYNVLSIYVLNRSLQRSSNSIKATLNGIVKNPLMLAIAAGLLFNTSGLNMPGILLDSGKYLSQMVLPLALICIGGALDLSQLKRMDAATLSASLWKLILSPLLACGIAIGLGVRGENLAILFVLAASPSATVSFVMVQAMKGNTLLAANIVVQTTLWSLLSVTLGLWLLEMLGLI</sequence>
<dbReference type="GO" id="GO:0055085">
    <property type="term" value="P:transmembrane transport"/>
    <property type="evidence" value="ECO:0007669"/>
    <property type="project" value="InterPro"/>
</dbReference>
<evidence type="ECO:0000256" key="3">
    <source>
        <dbReference type="ARBA" id="ARBA00022448"/>
    </source>
</evidence>
<keyword evidence="10" id="KW-1185">Reference proteome</keyword>
<keyword evidence="7 8" id="KW-0472">Membrane</keyword>
<comment type="subcellular location">
    <subcellularLocation>
        <location evidence="1">Cell membrane</location>
        <topology evidence="1">Multi-pass membrane protein</topology>
    </subcellularLocation>
</comment>
<keyword evidence="5 8" id="KW-0812">Transmembrane</keyword>
<feature type="transmembrane region" description="Helical" evidence="8">
    <location>
        <begin position="203"/>
        <end position="225"/>
    </location>
</feature>
<dbReference type="InterPro" id="IPR038770">
    <property type="entry name" value="Na+/solute_symporter_sf"/>
</dbReference>
<evidence type="ECO:0000313" key="9">
    <source>
        <dbReference type="EMBL" id="OZY86296.1"/>
    </source>
</evidence>
<evidence type="ECO:0000256" key="4">
    <source>
        <dbReference type="ARBA" id="ARBA00022475"/>
    </source>
</evidence>
<dbReference type="PANTHER" id="PTHR36838">
    <property type="entry name" value="AUXIN EFFLUX CARRIER FAMILY PROTEIN"/>
    <property type="match status" value="1"/>
</dbReference>
<dbReference type="PANTHER" id="PTHR36838:SF4">
    <property type="entry name" value="AUXIN EFFLUX CARRIER FAMILY PROTEIN"/>
    <property type="match status" value="1"/>
</dbReference>
<keyword evidence="3" id="KW-0813">Transport</keyword>
<comment type="similarity">
    <text evidence="2">Belongs to the auxin efflux carrier (TC 2.A.69) family.</text>
</comment>
<feature type="transmembrane region" description="Helical" evidence="8">
    <location>
        <begin position="287"/>
        <end position="312"/>
    </location>
</feature>
<dbReference type="GO" id="GO:0005886">
    <property type="term" value="C:plasma membrane"/>
    <property type="evidence" value="ECO:0007669"/>
    <property type="project" value="UniProtKB-SubCell"/>
</dbReference>
<feature type="transmembrane region" description="Helical" evidence="8">
    <location>
        <begin position="132"/>
        <end position="154"/>
    </location>
</feature>
<feature type="transmembrane region" description="Helical" evidence="8">
    <location>
        <begin position="237"/>
        <end position="256"/>
    </location>
</feature>
<evidence type="ECO:0000256" key="5">
    <source>
        <dbReference type="ARBA" id="ARBA00022692"/>
    </source>
</evidence>